<dbReference type="Proteomes" id="UP000030108">
    <property type="component" value="Unassembled WGS sequence"/>
</dbReference>
<dbReference type="CDD" id="cd09272">
    <property type="entry name" value="RNase_HI_RT_Ty1"/>
    <property type="match status" value="1"/>
</dbReference>
<keyword evidence="2" id="KW-0695">RNA-directed DNA polymerase</keyword>
<comment type="caution">
    <text evidence="2">The sequence shown here is derived from an EMBL/GenBank/DDBJ whole genome shotgun (WGS) entry which is preliminary data.</text>
</comment>
<gene>
    <name evidence="2" type="ORF">RSOL_403250</name>
</gene>
<dbReference type="OrthoDB" id="3344688at2759"/>
<evidence type="ECO:0000313" key="2">
    <source>
        <dbReference type="EMBL" id="EUC61624.1"/>
    </source>
</evidence>
<evidence type="ECO:0000256" key="1">
    <source>
        <dbReference type="SAM" id="Phobius"/>
    </source>
</evidence>
<keyword evidence="1" id="KW-0812">Transmembrane</keyword>
<accession>X8JD75</accession>
<reference evidence="3" key="1">
    <citation type="journal article" date="2014" name="Genome Announc.">
        <title>Draft genome sequence of the plant-pathogenic soil fungus Rhizoctonia solani anastomosis group 3 strain Rhs1AP.</title>
        <authorList>
            <person name="Cubeta M.A."/>
            <person name="Thomas E."/>
            <person name="Dean R.A."/>
            <person name="Jabaji S."/>
            <person name="Neate S.M."/>
            <person name="Tavantzis S."/>
            <person name="Toda T."/>
            <person name="Vilgalys R."/>
            <person name="Bharathan N."/>
            <person name="Fedorova-Abrams N."/>
            <person name="Pakala S.B."/>
            <person name="Pakala S.M."/>
            <person name="Zafar N."/>
            <person name="Joardar V."/>
            <person name="Losada L."/>
            <person name="Nierman W.C."/>
        </authorList>
    </citation>
    <scope>NUCLEOTIDE SEQUENCE [LARGE SCALE GENOMIC DNA]</scope>
    <source>
        <strain evidence="3">AG-3</strain>
    </source>
</reference>
<keyword evidence="2" id="KW-0548">Nucleotidyltransferase</keyword>
<feature type="transmembrane region" description="Helical" evidence="1">
    <location>
        <begin position="91"/>
        <end position="112"/>
    </location>
</feature>
<dbReference type="EMBL" id="JATN01000319">
    <property type="protein sequence ID" value="EUC61624.1"/>
    <property type="molecule type" value="Genomic_DNA"/>
</dbReference>
<protein>
    <submittedName>
        <fullName evidence="2">Reverse transcriptase</fullName>
    </submittedName>
</protein>
<organism evidence="2 3">
    <name type="scientific">Rhizoctonia solani AG-3 Rhs1AP</name>
    <dbReference type="NCBI Taxonomy" id="1086054"/>
    <lineage>
        <taxon>Eukaryota</taxon>
        <taxon>Fungi</taxon>
        <taxon>Dikarya</taxon>
        <taxon>Basidiomycota</taxon>
        <taxon>Agaricomycotina</taxon>
        <taxon>Agaricomycetes</taxon>
        <taxon>Cantharellales</taxon>
        <taxon>Ceratobasidiaceae</taxon>
        <taxon>Rhizoctonia</taxon>
    </lineage>
</organism>
<feature type="non-terminal residue" evidence="2">
    <location>
        <position position="304"/>
    </location>
</feature>
<keyword evidence="1" id="KW-0472">Membrane</keyword>
<sequence>MRQEFNPDRNPMLKVCKIDQSHRQEPDTSKNAYSITPELGVIYIDLAAVAHYDLDMHIVDVTDAYTHGPIDHPLCIDFPKGFSRSNSRTTLLMKTLYGIFAMLFAFICNIRICSKGRIDSIQDKITALLNRKDFDIQHSYPHPTNIGRLFYISRTICPDIVFTICLLARSTNAYNHLHINVMERLLQYLAGTAHIGLTFDAAIACSNNPTQHTRAKHIDIRFHFVRDAISKELVEIGPVPSRDNLADAFTKPLPYNQFWRLANDYLGTRKANYRLNLGMHFPFWYYQDDIEKSFRAIKAKGSAD</sequence>
<keyword evidence="1" id="KW-1133">Transmembrane helix</keyword>
<dbReference type="GO" id="GO:0003964">
    <property type="term" value="F:RNA-directed DNA polymerase activity"/>
    <property type="evidence" value="ECO:0007669"/>
    <property type="project" value="UniProtKB-KW"/>
</dbReference>
<keyword evidence="2" id="KW-0808">Transferase</keyword>
<evidence type="ECO:0000313" key="3">
    <source>
        <dbReference type="Proteomes" id="UP000030108"/>
    </source>
</evidence>
<name>X8JD75_9AGAM</name>
<dbReference type="AlphaFoldDB" id="X8JD75"/>
<proteinExistence type="predicted"/>